<gene>
    <name evidence="2" type="ORF">SAMN05443377_1223</name>
</gene>
<name>A0A1H9TFZ4_9ACTN</name>
<feature type="region of interest" description="Disordered" evidence="1">
    <location>
        <begin position="148"/>
        <end position="207"/>
    </location>
</feature>
<evidence type="ECO:0000313" key="3">
    <source>
        <dbReference type="Proteomes" id="UP000198815"/>
    </source>
</evidence>
<accession>A0A1H9TFZ4</accession>
<evidence type="ECO:0000256" key="1">
    <source>
        <dbReference type="SAM" id="MobiDB-lite"/>
    </source>
</evidence>
<keyword evidence="3" id="KW-1185">Reference proteome</keyword>
<sequence>MRSTGSPPHSRGRRPRHQPRRRTLGLTPAFAGKTGPGSSRDPREGAGLTPAFAGKTAARCRTRRRAAAHPRIRGEDASGLPHPGPEQGSPPHSRGRLAVLPECREEPGLTPAFAGKTHRGSPPTTCRRAHPRIRGEDRYRSVMAEWLVGSPPHSRGRPRCGHSPTRRAGLTPAFAGKTGRQGRYLRLRSAHPRIRGEDTSSQILSPR</sequence>
<reference evidence="2 3" key="1">
    <citation type="submission" date="2016-10" db="EMBL/GenBank/DDBJ databases">
        <authorList>
            <person name="de Groot N.N."/>
        </authorList>
    </citation>
    <scope>NUCLEOTIDE SEQUENCE [LARGE SCALE GENOMIC DNA]</scope>
    <source>
        <strain evidence="2 3">DSM 16859</strain>
    </source>
</reference>
<feature type="compositionally biased region" description="Basic residues" evidence="1">
    <location>
        <begin position="58"/>
        <end position="71"/>
    </location>
</feature>
<dbReference type="Proteomes" id="UP000198815">
    <property type="component" value="Unassembled WGS sequence"/>
</dbReference>
<feature type="compositionally biased region" description="Basic residues" evidence="1">
    <location>
        <begin position="183"/>
        <end position="193"/>
    </location>
</feature>
<organism evidence="2 3">
    <name type="scientific">Propionibacterium cyclohexanicum</name>
    <dbReference type="NCBI Taxonomy" id="64702"/>
    <lineage>
        <taxon>Bacteria</taxon>
        <taxon>Bacillati</taxon>
        <taxon>Actinomycetota</taxon>
        <taxon>Actinomycetes</taxon>
        <taxon>Propionibacteriales</taxon>
        <taxon>Propionibacteriaceae</taxon>
        <taxon>Propionibacterium</taxon>
    </lineage>
</organism>
<dbReference type="AlphaFoldDB" id="A0A1H9TFZ4"/>
<feature type="region of interest" description="Disordered" evidence="1">
    <location>
        <begin position="1"/>
        <end position="135"/>
    </location>
</feature>
<protein>
    <submittedName>
        <fullName evidence="2">Uncharacterized protein</fullName>
    </submittedName>
</protein>
<dbReference type="EMBL" id="FOGZ01000022">
    <property type="protein sequence ID" value="SER95533.1"/>
    <property type="molecule type" value="Genomic_DNA"/>
</dbReference>
<proteinExistence type="predicted"/>
<dbReference type="AntiFam" id="ANF00057">
    <property type="entry name" value="Translation of E. coli type CRISPR repeat"/>
</dbReference>
<feature type="compositionally biased region" description="Basic residues" evidence="1">
    <location>
        <begin position="10"/>
        <end position="23"/>
    </location>
</feature>
<evidence type="ECO:0000313" key="2">
    <source>
        <dbReference type="EMBL" id="SER95533.1"/>
    </source>
</evidence>
<dbReference type="AntiFam" id="ANF00006">
    <property type="entry name" value="Translation of CRISPR region"/>
</dbReference>